<name>A0ABN6XXF0_9MICO</name>
<dbReference type="InterPro" id="IPR023214">
    <property type="entry name" value="HAD_sf"/>
</dbReference>
<organism evidence="1 2">
    <name type="scientific">Frondihabitans sucicola</name>
    <dbReference type="NCBI Taxonomy" id="1268041"/>
    <lineage>
        <taxon>Bacteria</taxon>
        <taxon>Bacillati</taxon>
        <taxon>Actinomycetota</taxon>
        <taxon>Actinomycetes</taxon>
        <taxon>Micrococcales</taxon>
        <taxon>Microbacteriaceae</taxon>
        <taxon>Frondihabitans</taxon>
    </lineage>
</organism>
<sequence length="151" mass="16439">MEVGDMHFTFSPAEQDVWVQDQRFPATPSMVSLTDVAQKYGCSLIGLTGRTDDQKAATIGNLAKVGYTGFTPADYYTKWTGVGASQQPSYISCAAAKCTTIEYKSQTRAFVESRAGGHYDVVANYGDQFSDLIGGHADRSVKLPNPTYYLP</sequence>
<dbReference type="Pfam" id="PF03767">
    <property type="entry name" value="Acid_phosphat_B"/>
    <property type="match status" value="1"/>
</dbReference>
<keyword evidence="2" id="KW-1185">Reference proteome</keyword>
<dbReference type="Proteomes" id="UP001321486">
    <property type="component" value="Chromosome"/>
</dbReference>
<protein>
    <recommendedName>
        <fullName evidence="3">Acid phosphatase</fullName>
    </recommendedName>
</protein>
<reference evidence="2" key="1">
    <citation type="journal article" date="2019" name="Int. J. Syst. Evol. Microbiol.">
        <title>The Global Catalogue of Microorganisms (GCM) 10K type strain sequencing project: providing services to taxonomists for standard genome sequencing and annotation.</title>
        <authorList>
            <consortium name="The Broad Institute Genomics Platform"/>
            <consortium name="The Broad Institute Genome Sequencing Center for Infectious Disease"/>
            <person name="Wu L."/>
            <person name="Ma J."/>
        </authorList>
    </citation>
    <scope>NUCLEOTIDE SEQUENCE [LARGE SCALE GENOMIC DNA]</scope>
    <source>
        <strain evidence="2">NBRC 108728</strain>
    </source>
</reference>
<dbReference type="EMBL" id="AP027732">
    <property type="protein sequence ID" value="BDZ48346.1"/>
    <property type="molecule type" value="Genomic_DNA"/>
</dbReference>
<proteinExistence type="predicted"/>
<dbReference type="Gene3D" id="3.40.50.1000">
    <property type="entry name" value="HAD superfamily/HAD-like"/>
    <property type="match status" value="1"/>
</dbReference>
<dbReference type="InterPro" id="IPR005519">
    <property type="entry name" value="Acid_phosphat_B-like"/>
</dbReference>
<evidence type="ECO:0008006" key="3">
    <source>
        <dbReference type="Google" id="ProtNLM"/>
    </source>
</evidence>
<accession>A0ABN6XXF0</accession>
<dbReference type="PANTHER" id="PTHR31284">
    <property type="entry name" value="ACID PHOSPHATASE-LIKE PROTEIN"/>
    <property type="match status" value="1"/>
</dbReference>
<gene>
    <name evidence="1" type="ORF">GCM10025867_05870</name>
</gene>
<evidence type="ECO:0000313" key="2">
    <source>
        <dbReference type="Proteomes" id="UP001321486"/>
    </source>
</evidence>
<dbReference type="PANTHER" id="PTHR31284:SF10">
    <property type="entry name" value="ACID PHOSPHATASE-LIKE PROTEIN"/>
    <property type="match status" value="1"/>
</dbReference>
<evidence type="ECO:0000313" key="1">
    <source>
        <dbReference type="EMBL" id="BDZ48346.1"/>
    </source>
</evidence>